<evidence type="ECO:0000313" key="2">
    <source>
        <dbReference type="Proteomes" id="UP000054359"/>
    </source>
</evidence>
<keyword evidence="2" id="KW-1185">Reference proteome</keyword>
<dbReference type="AlphaFoldDB" id="A0A087V1J4"/>
<feature type="non-terminal residue" evidence="1">
    <location>
        <position position="70"/>
    </location>
</feature>
<dbReference type="Proteomes" id="UP000054359">
    <property type="component" value="Unassembled WGS sequence"/>
</dbReference>
<evidence type="ECO:0000313" key="1">
    <source>
        <dbReference type="EMBL" id="KFM83483.1"/>
    </source>
</evidence>
<organism evidence="1 2">
    <name type="scientific">Stegodyphus mimosarum</name>
    <name type="common">African social velvet spider</name>
    <dbReference type="NCBI Taxonomy" id="407821"/>
    <lineage>
        <taxon>Eukaryota</taxon>
        <taxon>Metazoa</taxon>
        <taxon>Ecdysozoa</taxon>
        <taxon>Arthropoda</taxon>
        <taxon>Chelicerata</taxon>
        <taxon>Arachnida</taxon>
        <taxon>Araneae</taxon>
        <taxon>Araneomorphae</taxon>
        <taxon>Entelegynae</taxon>
        <taxon>Eresoidea</taxon>
        <taxon>Eresidae</taxon>
        <taxon>Stegodyphus</taxon>
    </lineage>
</organism>
<name>A0A087V1J4_STEMI</name>
<protein>
    <submittedName>
        <fullName evidence="1">Uncharacterized protein</fullName>
    </submittedName>
</protein>
<proteinExistence type="predicted"/>
<reference evidence="1 2" key="1">
    <citation type="submission" date="2013-11" db="EMBL/GenBank/DDBJ databases">
        <title>Genome sequencing of Stegodyphus mimosarum.</title>
        <authorList>
            <person name="Bechsgaard J."/>
        </authorList>
    </citation>
    <scope>NUCLEOTIDE SEQUENCE [LARGE SCALE GENOMIC DNA]</scope>
</reference>
<gene>
    <name evidence="1" type="ORF">X975_06213</name>
</gene>
<dbReference type="EMBL" id="KL861095">
    <property type="protein sequence ID" value="KFM83483.1"/>
    <property type="molecule type" value="Genomic_DNA"/>
</dbReference>
<accession>A0A087V1J4</accession>
<sequence length="70" mass="8123">MSFNLKCWAPLSFTQDSSKFLVLKIGLHRISEFSSLCNGKTHKGTFMRDFQNYIHMDQTAINKSYIYLGL</sequence>